<keyword evidence="2" id="KW-1185">Reference proteome</keyword>
<dbReference type="EMBL" id="JBDJNQ010000013">
    <property type="protein sequence ID" value="MEN5380043.1"/>
    <property type="molecule type" value="Genomic_DNA"/>
</dbReference>
<comment type="caution">
    <text evidence="1">The sequence shown here is derived from an EMBL/GenBank/DDBJ whole genome shotgun (WGS) entry which is preliminary data.</text>
</comment>
<evidence type="ECO:0008006" key="3">
    <source>
        <dbReference type="Google" id="ProtNLM"/>
    </source>
</evidence>
<name>A0ABV0C1H3_9SPHI</name>
<evidence type="ECO:0000313" key="2">
    <source>
        <dbReference type="Proteomes" id="UP001409291"/>
    </source>
</evidence>
<organism evidence="1 2">
    <name type="scientific">Sphingobacterium kitahiroshimense</name>
    <dbReference type="NCBI Taxonomy" id="470446"/>
    <lineage>
        <taxon>Bacteria</taxon>
        <taxon>Pseudomonadati</taxon>
        <taxon>Bacteroidota</taxon>
        <taxon>Sphingobacteriia</taxon>
        <taxon>Sphingobacteriales</taxon>
        <taxon>Sphingobacteriaceae</taxon>
        <taxon>Sphingobacterium</taxon>
    </lineage>
</organism>
<protein>
    <recommendedName>
        <fullName evidence="3">FAD-binding FR-type domain-containing protein</fullName>
    </recommendedName>
</protein>
<sequence length="234" mass="27179">MSNQARTFEIFSGIILQKNKIAEHTYHIKIQSMDFSRIHYIPGFSIDIFLSNPYYNPLSAVRRYSFWNYEPVYHVADFAINTFSNGKGAQWVQTVQEGDTIFFKEPSSEISMNDTADHYFLIGDTIALSHLYEINRALSVSKQVSSFIFAEHQEDIFPDLDHSFPLETHIIESLNPQKIIELISLNFPEHKTNTIAYILGASKTVSYIYNYLKDNPMYDISTIYIKSFWNKTII</sequence>
<dbReference type="RefSeq" id="WP_346582899.1">
    <property type="nucleotide sequence ID" value="NZ_JBDJNQ010000013.1"/>
</dbReference>
<accession>A0ABV0C1H3</accession>
<gene>
    <name evidence="1" type="ORF">ABE541_22435</name>
</gene>
<dbReference type="InterPro" id="IPR017938">
    <property type="entry name" value="Riboflavin_synthase-like_b-brl"/>
</dbReference>
<dbReference type="Proteomes" id="UP001409291">
    <property type="component" value="Unassembled WGS sequence"/>
</dbReference>
<reference evidence="1 2" key="1">
    <citation type="submission" date="2024-04" db="EMBL/GenBank/DDBJ databases">
        <title>WGS of bacteria from Torrens River.</title>
        <authorList>
            <person name="Wyrsch E.R."/>
            <person name="Drigo B."/>
        </authorList>
    </citation>
    <scope>NUCLEOTIDE SEQUENCE [LARGE SCALE GENOMIC DNA]</scope>
    <source>
        <strain evidence="1 2">TWI391</strain>
    </source>
</reference>
<evidence type="ECO:0000313" key="1">
    <source>
        <dbReference type="EMBL" id="MEN5380043.1"/>
    </source>
</evidence>
<proteinExistence type="predicted"/>
<dbReference type="SUPFAM" id="SSF63380">
    <property type="entry name" value="Riboflavin synthase domain-like"/>
    <property type="match status" value="1"/>
</dbReference>